<dbReference type="Pfam" id="PF19279">
    <property type="entry name" value="YegS_C"/>
    <property type="match status" value="1"/>
</dbReference>
<keyword evidence="4" id="KW-0808">Transferase</keyword>
<reference evidence="4 5" key="1">
    <citation type="submission" date="2018-11" db="EMBL/GenBank/DDBJ databases">
        <title>Sequencing the genomes of 1000 actinobacteria strains.</title>
        <authorList>
            <person name="Klenk H.-P."/>
        </authorList>
    </citation>
    <scope>NUCLEOTIDE SEQUENCE [LARGE SCALE GENOMIC DNA]</scope>
    <source>
        <strain evidence="4 5">DSM 14418</strain>
    </source>
</reference>
<evidence type="ECO:0000256" key="1">
    <source>
        <dbReference type="SAM" id="MobiDB-lite"/>
    </source>
</evidence>
<dbReference type="Pfam" id="PF00781">
    <property type="entry name" value="DAGK_cat"/>
    <property type="match status" value="1"/>
</dbReference>
<keyword evidence="2" id="KW-0472">Membrane</keyword>
<dbReference type="SMART" id="SM00046">
    <property type="entry name" value="DAGKc"/>
    <property type="match status" value="1"/>
</dbReference>
<dbReference type="InterPro" id="IPR017438">
    <property type="entry name" value="ATP-NAD_kinase_N"/>
</dbReference>
<keyword evidence="2" id="KW-1133">Transmembrane helix</keyword>
<dbReference type="GO" id="GO:0019242">
    <property type="term" value="P:methylglyoxal biosynthetic process"/>
    <property type="evidence" value="ECO:0007669"/>
    <property type="project" value="InterPro"/>
</dbReference>
<dbReference type="RefSeq" id="WP_123916311.1">
    <property type="nucleotide sequence ID" value="NZ_RKRA01000001.1"/>
</dbReference>
<proteinExistence type="predicted"/>
<keyword evidence="5" id="KW-1185">Reference proteome</keyword>
<keyword evidence="2" id="KW-0812">Transmembrane</keyword>
<feature type="region of interest" description="Disordered" evidence="1">
    <location>
        <begin position="34"/>
        <end position="65"/>
    </location>
</feature>
<dbReference type="EMBL" id="RKRA01000001">
    <property type="protein sequence ID" value="RPF27043.1"/>
    <property type="molecule type" value="Genomic_DNA"/>
</dbReference>
<feature type="compositionally biased region" description="Basic and acidic residues" evidence="1">
    <location>
        <begin position="188"/>
        <end position="218"/>
    </location>
</feature>
<keyword evidence="4" id="KW-0418">Kinase</keyword>
<organism evidence="4 5">
    <name type="scientific">Georgenia muralis</name>
    <dbReference type="NCBI Taxonomy" id="154117"/>
    <lineage>
        <taxon>Bacteria</taxon>
        <taxon>Bacillati</taxon>
        <taxon>Actinomycetota</taxon>
        <taxon>Actinomycetes</taxon>
        <taxon>Micrococcales</taxon>
        <taxon>Bogoriellaceae</taxon>
        <taxon>Georgenia</taxon>
    </lineage>
</organism>
<evidence type="ECO:0000259" key="3">
    <source>
        <dbReference type="PROSITE" id="PS50146"/>
    </source>
</evidence>
<dbReference type="OrthoDB" id="3171056at2"/>
<dbReference type="GO" id="GO:0005829">
    <property type="term" value="C:cytosol"/>
    <property type="evidence" value="ECO:0007669"/>
    <property type="project" value="TreeGrafter"/>
</dbReference>
<feature type="region of interest" description="Disordered" evidence="1">
    <location>
        <begin position="174"/>
        <end position="238"/>
    </location>
</feature>
<feature type="transmembrane region" description="Helical" evidence="2">
    <location>
        <begin position="6"/>
        <end position="26"/>
    </location>
</feature>
<evidence type="ECO:0000256" key="2">
    <source>
        <dbReference type="SAM" id="Phobius"/>
    </source>
</evidence>
<evidence type="ECO:0000313" key="4">
    <source>
        <dbReference type="EMBL" id="RPF27043.1"/>
    </source>
</evidence>
<dbReference type="InterPro" id="IPR016064">
    <property type="entry name" value="NAD/diacylglycerol_kinase_sf"/>
</dbReference>
<dbReference type="Proteomes" id="UP000280726">
    <property type="component" value="Unassembled WGS sequence"/>
</dbReference>
<sequence>MGWEQWVALVALVLAVVGVVLAALAWRAVRRRTPSFSAEGEERPDRDDDESASPVGPPAVVFNPSKSADGEALRRLVTQTATDAGLPEPLWFETTVEDPGLGQAREAVEQGASVVISAGGDGTVRAVAEALAGTGVPMGLIPLGTGNLLARNLDLPLGSERELVSTALTGRDRPMDLGWLRTEPLSPEDERKVRGRDDASTARSAERTDSGEAAEGRYLDSALPEDTTELEEKAAEVGQIPTEDPDKEHVFLVIGGLGFDAAMVAGADDELKAKLGWIAYFFAGVKHLTGRKIHATAELGESGQGDPFTARTILFANVGRLPGGVVLFPDAQLDDGWLDIAAIDTKGGIIGWADLLRKVTLQGLGVRKDVMPYSTGFIEFRRARAVVVRTEEPEHVQVDGDLIGYATVVHARVEQGGLVVRTAAPRS</sequence>
<gene>
    <name evidence="4" type="ORF">EDD32_1503</name>
</gene>
<dbReference type="GO" id="GO:0016301">
    <property type="term" value="F:kinase activity"/>
    <property type="evidence" value="ECO:0007669"/>
    <property type="project" value="UniProtKB-KW"/>
</dbReference>
<evidence type="ECO:0000313" key="5">
    <source>
        <dbReference type="Proteomes" id="UP000280726"/>
    </source>
</evidence>
<dbReference type="Gene3D" id="3.40.50.10330">
    <property type="entry name" value="Probable inorganic polyphosphate/atp-NAD kinase, domain 1"/>
    <property type="match status" value="1"/>
</dbReference>
<name>A0A3N4Z3H5_9MICO</name>
<dbReference type="InterPro" id="IPR045540">
    <property type="entry name" value="YegS/DAGK_C"/>
</dbReference>
<protein>
    <submittedName>
        <fullName evidence="4">Diacylglycerol kinase family enzyme</fullName>
    </submittedName>
</protein>
<dbReference type="PROSITE" id="PS50146">
    <property type="entry name" value="DAGK"/>
    <property type="match status" value="1"/>
</dbReference>
<dbReference type="InterPro" id="IPR001206">
    <property type="entry name" value="Diacylglycerol_kinase_cat_dom"/>
</dbReference>
<dbReference type="PANTHER" id="PTHR30492:SF0">
    <property type="entry name" value="METHYLGLYOXAL SYNTHASE"/>
    <property type="match status" value="1"/>
</dbReference>
<dbReference type="GO" id="GO:0008929">
    <property type="term" value="F:methylglyoxal synthase activity"/>
    <property type="evidence" value="ECO:0007669"/>
    <property type="project" value="InterPro"/>
</dbReference>
<dbReference type="InterPro" id="IPR004363">
    <property type="entry name" value="Methylgl_synth"/>
</dbReference>
<dbReference type="PANTHER" id="PTHR30492">
    <property type="entry name" value="METHYLGLYOXAL SYNTHASE"/>
    <property type="match status" value="1"/>
</dbReference>
<feature type="domain" description="DAGKc" evidence="3">
    <location>
        <begin position="53"/>
        <end position="184"/>
    </location>
</feature>
<dbReference type="SUPFAM" id="SSF111331">
    <property type="entry name" value="NAD kinase/diacylglycerol kinase-like"/>
    <property type="match status" value="1"/>
</dbReference>
<dbReference type="AlphaFoldDB" id="A0A3N4Z3H5"/>
<accession>A0A3N4Z3H5</accession>
<comment type="caution">
    <text evidence="4">The sequence shown here is derived from an EMBL/GenBank/DDBJ whole genome shotgun (WGS) entry which is preliminary data.</text>
</comment>
<dbReference type="Gene3D" id="2.60.200.40">
    <property type="match status" value="1"/>
</dbReference>